<name>A0A6L2R759_9BACT</name>
<dbReference type="Proteomes" id="UP000505077">
    <property type="component" value="Unassembled WGS sequence"/>
</dbReference>
<dbReference type="InterPro" id="IPR038573">
    <property type="entry name" value="BrnT_sf"/>
</dbReference>
<gene>
    <name evidence="1" type="ORF">ZNDK_1146</name>
</gene>
<dbReference type="AlphaFoldDB" id="A0A6L2R759"/>
<dbReference type="Gene3D" id="3.10.450.530">
    <property type="entry name" value="Ribonuclease toxin, BrnT, of type II toxin-antitoxin system"/>
    <property type="match status" value="1"/>
</dbReference>
<proteinExistence type="predicted"/>
<sequence>MKFEYDPAKSLSNKTKHGIDFEEAKALWNDVDRLEALILRPGEKRYLLVGLIDSHHWTAIITYRGEAVRIISVRRSQNDEVKRYEKDRNIG</sequence>
<evidence type="ECO:0000313" key="1">
    <source>
        <dbReference type="EMBL" id="GFH63375.1"/>
    </source>
</evidence>
<dbReference type="InterPro" id="IPR007460">
    <property type="entry name" value="BrnT_toxin"/>
</dbReference>
<dbReference type="EMBL" id="BLLL01000013">
    <property type="protein sequence ID" value="GFH63375.1"/>
    <property type="molecule type" value="Genomic_DNA"/>
</dbReference>
<protein>
    <submittedName>
        <fullName evidence="1">BrnT family toxin</fullName>
    </submittedName>
</protein>
<comment type="caution">
    <text evidence="1">The sequence shown here is derived from an EMBL/GenBank/DDBJ whole genome shotgun (WGS) entry which is preliminary data.</text>
</comment>
<accession>A0A6L2R759</accession>
<reference evidence="1 2" key="1">
    <citation type="journal article" date="2020" name="ISME J.">
        <title>Parallel Reductive Genome Evolution in Desulfovibrio Ectosymbionts Independently Acquired by Trichonympha Protists in the Termite Gut.</title>
        <authorList>
            <person name="Takeuchi M."/>
            <person name="Kuwahara H."/>
            <person name="Murakami T."/>
            <person name="Takahashi K."/>
            <person name="Kajitani R."/>
            <person name="Toyoda A."/>
            <person name="Itoh T."/>
            <person name="Ohkuma M."/>
            <person name="Hongoh Y."/>
        </authorList>
    </citation>
    <scope>NUCLEOTIDE SEQUENCE [LARGE SCALE GENOMIC DNA]</scope>
    <source>
        <strain evidence="1">ZnDsv-02</strain>
    </source>
</reference>
<evidence type="ECO:0000313" key="2">
    <source>
        <dbReference type="Proteomes" id="UP000505077"/>
    </source>
</evidence>
<organism evidence="1 2">
    <name type="scientific">Candidatus Desulfovibrio kirbyi</name>
    <dbReference type="NCBI Taxonomy" id="2696086"/>
    <lineage>
        <taxon>Bacteria</taxon>
        <taxon>Pseudomonadati</taxon>
        <taxon>Thermodesulfobacteriota</taxon>
        <taxon>Desulfovibrionia</taxon>
        <taxon>Desulfovibrionales</taxon>
        <taxon>Desulfovibrionaceae</taxon>
        <taxon>Desulfovibrio</taxon>
    </lineage>
</organism>
<dbReference type="Pfam" id="PF04365">
    <property type="entry name" value="BrnT_toxin"/>
    <property type="match status" value="1"/>
</dbReference>